<evidence type="ECO:0000256" key="1">
    <source>
        <dbReference type="ARBA" id="ARBA00009437"/>
    </source>
</evidence>
<dbReference type="CDD" id="cd08422">
    <property type="entry name" value="PBP2_CrgA_like"/>
    <property type="match status" value="1"/>
</dbReference>
<evidence type="ECO:0000313" key="8">
    <source>
        <dbReference type="Proteomes" id="UP000315112"/>
    </source>
</evidence>
<reference evidence="6 9" key="3">
    <citation type="submission" date="2019-12" db="EMBL/GenBank/DDBJ databases">
        <title>Draft Genome Sequences of Six Type Strains of the Genus Massilia.</title>
        <authorList>
            <person name="Miess H."/>
            <person name="Frediansyah A."/>
            <person name="Goeker M."/>
            <person name="Gross H."/>
        </authorList>
    </citation>
    <scope>NUCLEOTIDE SEQUENCE [LARGE SCALE GENOMIC DNA]</scope>
    <source>
        <strain evidence="6 9">DSM 26639</strain>
    </source>
</reference>
<dbReference type="InterPro" id="IPR005119">
    <property type="entry name" value="LysR_subst-bd"/>
</dbReference>
<dbReference type="PANTHER" id="PTHR30537">
    <property type="entry name" value="HTH-TYPE TRANSCRIPTIONAL REGULATOR"/>
    <property type="match status" value="1"/>
</dbReference>
<dbReference type="GO" id="GO:0003700">
    <property type="term" value="F:DNA-binding transcription factor activity"/>
    <property type="evidence" value="ECO:0007669"/>
    <property type="project" value="InterPro"/>
</dbReference>
<keyword evidence="9" id="KW-1185">Reference proteome</keyword>
<keyword evidence="2" id="KW-0805">Transcription regulation</keyword>
<evidence type="ECO:0000256" key="3">
    <source>
        <dbReference type="ARBA" id="ARBA00023125"/>
    </source>
</evidence>
<evidence type="ECO:0000259" key="5">
    <source>
        <dbReference type="PROSITE" id="PS50931"/>
    </source>
</evidence>
<proteinExistence type="inferred from homology"/>
<dbReference type="Proteomes" id="UP000437862">
    <property type="component" value="Chromosome"/>
</dbReference>
<dbReference type="SUPFAM" id="SSF53850">
    <property type="entry name" value="Periplasmic binding protein-like II"/>
    <property type="match status" value="1"/>
</dbReference>
<accession>A0A562PLC6</accession>
<dbReference type="Pfam" id="PF03466">
    <property type="entry name" value="LysR_substrate"/>
    <property type="match status" value="1"/>
</dbReference>
<reference evidence="7" key="2">
    <citation type="submission" date="2019-07" db="EMBL/GenBank/DDBJ databases">
        <authorList>
            <person name="Whitman W."/>
            <person name="Huntemann M."/>
            <person name="Clum A."/>
            <person name="Pillay M."/>
            <person name="Palaniappan K."/>
            <person name="Varghese N."/>
            <person name="Mikhailova N."/>
            <person name="Stamatis D."/>
            <person name="Reddy T."/>
            <person name="Daum C."/>
            <person name="Shapiro N."/>
            <person name="Ivanova N."/>
            <person name="Kyrpides N."/>
            <person name="Woyke T."/>
        </authorList>
    </citation>
    <scope>NUCLEOTIDE SEQUENCE</scope>
    <source>
        <strain evidence="7">CGMCC 1.10685</strain>
    </source>
</reference>
<dbReference type="RefSeq" id="WP_145877641.1">
    <property type="nucleotide sequence ID" value="NZ_CP046904.1"/>
</dbReference>
<feature type="domain" description="HTH lysR-type" evidence="5">
    <location>
        <begin position="14"/>
        <end position="63"/>
    </location>
</feature>
<dbReference type="InterPro" id="IPR036388">
    <property type="entry name" value="WH-like_DNA-bd_sf"/>
</dbReference>
<dbReference type="AlphaFoldDB" id="A0A562PLC6"/>
<dbReference type="Pfam" id="PF00126">
    <property type="entry name" value="HTH_1"/>
    <property type="match status" value="1"/>
</dbReference>
<evidence type="ECO:0000313" key="9">
    <source>
        <dbReference type="Proteomes" id="UP000437862"/>
    </source>
</evidence>
<dbReference type="Gene3D" id="1.10.10.10">
    <property type="entry name" value="Winged helix-like DNA-binding domain superfamily/Winged helix DNA-binding domain"/>
    <property type="match status" value="1"/>
</dbReference>
<reference evidence="7 8" key="1">
    <citation type="journal article" date="2015" name="Stand. Genomic Sci.">
        <title>Genomic Encyclopedia of Bacterial and Archaeal Type Strains, Phase III: the genomes of soil and plant-associated and newly described type strains.</title>
        <authorList>
            <person name="Whitman W.B."/>
            <person name="Woyke T."/>
            <person name="Klenk H.P."/>
            <person name="Zhou Y."/>
            <person name="Lilburn T.G."/>
            <person name="Beck B.J."/>
            <person name="De Vos P."/>
            <person name="Vandamme P."/>
            <person name="Eisen J.A."/>
            <person name="Garrity G."/>
            <person name="Hugenholtz P."/>
            <person name="Kyrpides N.C."/>
        </authorList>
    </citation>
    <scope>NUCLEOTIDE SEQUENCE [LARGE SCALE GENOMIC DNA]</scope>
    <source>
        <strain evidence="7 8">CGMCC 1.10685</strain>
    </source>
</reference>
<dbReference type="PRINTS" id="PR00039">
    <property type="entry name" value="HTHLYSR"/>
</dbReference>
<dbReference type="OrthoDB" id="9026421at2"/>
<evidence type="ECO:0000313" key="6">
    <source>
        <dbReference type="EMBL" id="QGZ41024.1"/>
    </source>
</evidence>
<dbReference type="PROSITE" id="PS50931">
    <property type="entry name" value="HTH_LYSR"/>
    <property type="match status" value="1"/>
</dbReference>
<dbReference type="EMBL" id="CP046904">
    <property type="protein sequence ID" value="QGZ41024.1"/>
    <property type="molecule type" value="Genomic_DNA"/>
</dbReference>
<evidence type="ECO:0000256" key="2">
    <source>
        <dbReference type="ARBA" id="ARBA00023015"/>
    </source>
</evidence>
<evidence type="ECO:0000313" key="7">
    <source>
        <dbReference type="EMBL" id="TWI45282.1"/>
    </source>
</evidence>
<dbReference type="SUPFAM" id="SSF46785">
    <property type="entry name" value="Winged helix' DNA-binding domain"/>
    <property type="match status" value="1"/>
</dbReference>
<dbReference type="Proteomes" id="UP000315112">
    <property type="component" value="Unassembled WGS sequence"/>
</dbReference>
<dbReference type="InterPro" id="IPR058163">
    <property type="entry name" value="LysR-type_TF_proteobact-type"/>
</dbReference>
<gene>
    <name evidence="6" type="ORF">GO485_19415</name>
    <name evidence="7" type="ORF">IP92_03660</name>
</gene>
<dbReference type="EMBL" id="VLKW01000007">
    <property type="protein sequence ID" value="TWI45282.1"/>
    <property type="molecule type" value="Genomic_DNA"/>
</dbReference>
<dbReference type="FunFam" id="1.10.10.10:FF:000001">
    <property type="entry name" value="LysR family transcriptional regulator"/>
    <property type="match status" value="1"/>
</dbReference>
<name>A0A562PLC6_9BURK</name>
<dbReference type="Gene3D" id="3.40.190.290">
    <property type="match status" value="1"/>
</dbReference>
<comment type="similarity">
    <text evidence="1">Belongs to the LysR transcriptional regulatory family.</text>
</comment>
<dbReference type="InterPro" id="IPR000847">
    <property type="entry name" value="LysR_HTH_N"/>
</dbReference>
<dbReference type="PANTHER" id="PTHR30537:SF5">
    <property type="entry name" value="HTH-TYPE TRANSCRIPTIONAL ACTIVATOR TTDR-RELATED"/>
    <property type="match status" value="1"/>
</dbReference>
<evidence type="ECO:0000256" key="4">
    <source>
        <dbReference type="ARBA" id="ARBA00023163"/>
    </source>
</evidence>
<protein>
    <submittedName>
        <fullName evidence="7">DNA-binding transcriptional LysR family regulator</fullName>
    </submittedName>
    <submittedName>
        <fullName evidence="6">LysR family transcriptional regulator</fullName>
    </submittedName>
</protein>
<organism evidence="7 8">
    <name type="scientific">Pseudoduganella flava</name>
    <dbReference type="NCBI Taxonomy" id="871742"/>
    <lineage>
        <taxon>Bacteria</taxon>
        <taxon>Pseudomonadati</taxon>
        <taxon>Pseudomonadota</taxon>
        <taxon>Betaproteobacteria</taxon>
        <taxon>Burkholderiales</taxon>
        <taxon>Oxalobacteraceae</taxon>
        <taxon>Telluria group</taxon>
        <taxon>Pseudoduganella</taxon>
    </lineage>
</organism>
<dbReference type="GO" id="GO:0003677">
    <property type="term" value="F:DNA binding"/>
    <property type="evidence" value="ECO:0007669"/>
    <property type="project" value="UniProtKB-KW"/>
</dbReference>
<keyword evidence="4" id="KW-0804">Transcription</keyword>
<dbReference type="InterPro" id="IPR036390">
    <property type="entry name" value="WH_DNA-bd_sf"/>
</dbReference>
<keyword evidence="3 7" id="KW-0238">DNA-binding</keyword>
<sequence length="311" mass="34010">MTVDGKLISGVSLLATVAEAGSFVRAADTLNITPSGVSRAVSRLEERMGVRLLDRTTRSLALTAEGQRLYDAAVPLLADIERVAGDVAGAAATVRGRLHVDLDPFFARLFLSRHLADLLERYPELILELTTREVAGDLVKDRIDVAIRFGEPAAASPVMRKLLETRILTVASPAYLRRHGRPAHPTALGDHACVLFRNPVTGRPFDWEFHRGKKKLVVPVQGRMTVSDVWTMIDACVAGAGVAQVMALDIGALLDAGKLVDLFPDWPDERFPLYALYPSRQHAPAKVKAFLNFVLERIDQLGPAPDARGRR</sequence>